<keyword evidence="1" id="KW-0282">Flagellum</keyword>
<reference evidence="1 2" key="1">
    <citation type="submission" date="2019-05" db="EMBL/GenBank/DDBJ databases">
        <title>Pseudorhodobacter turbinis sp. nov., isolated from the gut of the Korean turban shell.</title>
        <authorList>
            <person name="Jeong Y.-S."/>
            <person name="Kang W.-R."/>
            <person name="Bae J.-W."/>
        </authorList>
    </citation>
    <scope>NUCLEOTIDE SEQUENCE [LARGE SCALE GENOMIC DNA]</scope>
    <source>
        <strain evidence="1 2">S12M18</strain>
    </source>
</reference>
<dbReference type="Pfam" id="PF07309">
    <property type="entry name" value="FlaF"/>
    <property type="match status" value="1"/>
</dbReference>
<dbReference type="KEGG" id="pseb:EOK75_05740"/>
<keyword evidence="1" id="KW-0969">Cilium</keyword>
<dbReference type="NCBIfam" id="NF009435">
    <property type="entry name" value="PRK12794.1"/>
    <property type="match status" value="1"/>
</dbReference>
<protein>
    <submittedName>
        <fullName evidence="1">Flagellar biosynthesis regulator FlaF</fullName>
    </submittedName>
</protein>
<proteinExistence type="predicted"/>
<dbReference type="OrthoDB" id="9808944at2"/>
<dbReference type="EMBL" id="CP039964">
    <property type="protein sequence ID" value="QCO56529.1"/>
    <property type="molecule type" value="Genomic_DNA"/>
</dbReference>
<sequence length="123" mass="13601">MTARVNEAYARPDAPSRDARAIEYDLFARMTRRLSAAWAQRKENHAALVRALHDNGTMWRTLAIDVADEGNSLPAPLRAQLFYLYKFTTVHSKNVLDGKASADALVDINTAVMRGLRGNGGSK</sequence>
<dbReference type="Proteomes" id="UP000298631">
    <property type="component" value="Chromosome"/>
</dbReference>
<evidence type="ECO:0000313" key="1">
    <source>
        <dbReference type="EMBL" id="QCO56529.1"/>
    </source>
</evidence>
<keyword evidence="1" id="KW-0966">Cell projection</keyword>
<keyword evidence="2" id="KW-1185">Reference proteome</keyword>
<accession>A0A4P8EHZ9</accession>
<organism evidence="1 2">
    <name type="scientific">Pseudorhodobacter turbinis</name>
    <dbReference type="NCBI Taxonomy" id="2500533"/>
    <lineage>
        <taxon>Bacteria</taxon>
        <taxon>Pseudomonadati</taxon>
        <taxon>Pseudomonadota</taxon>
        <taxon>Alphaproteobacteria</taxon>
        <taxon>Rhodobacterales</taxon>
        <taxon>Paracoccaceae</taxon>
        <taxon>Pseudorhodobacter</taxon>
    </lineage>
</organism>
<dbReference type="AlphaFoldDB" id="A0A4P8EHZ9"/>
<dbReference type="GO" id="GO:0044781">
    <property type="term" value="P:bacterial-type flagellum organization"/>
    <property type="evidence" value="ECO:0007669"/>
    <property type="project" value="InterPro"/>
</dbReference>
<name>A0A4P8EHZ9_9RHOB</name>
<gene>
    <name evidence="1" type="primary">flaF</name>
    <name evidence="1" type="ORF">EOK75_05740</name>
</gene>
<evidence type="ECO:0000313" key="2">
    <source>
        <dbReference type="Proteomes" id="UP000298631"/>
    </source>
</evidence>
<dbReference type="InterPro" id="IPR010845">
    <property type="entry name" value="FlaF"/>
</dbReference>